<sequence>MSIKQDDLRRMMDGEMGGGCYSDTCLAGTSAAAAFESHPVRASDGTESTIKCKTTQREMERDGGRDDYNTGFDTENERHTEETNRRRRPSTERGGRVQTSVGDLLGAWGLFVVVVVVAGPYFAKPQAKPEPNLFLLNTPSQASHRRCQTPAPSSSRLPVRGNLAPAAAAPLPPPTSPWLAHRPGEWEKKKRPGEIESF</sequence>
<proteinExistence type="predicted"/>
<evidence type="ECO:0000313" key="4">
    <source>
        <dbReference type="Proteomes" id="UP001281614"/>
    </source>
</evidence>
<feature type="region of interest" description="Disordered" evidence="1">
    <location>
        <begin position="140"/>
        <end position="198"/>
    </location>
</feature>
<feature type="compositionally biased region" description="Basic and acidic residues" evidence="1">
    <location>
        <begin position="75"/>
        <end position="95"/>
    </location>
</feature>
<feature type="compositionally biased region" description="Basic and acidic residues" evidence="1">
    <location>
        <begin position="55"/>
        <end position="68"/>
    </location>
</feature>
<feature type="transmembrane region" description="Helical" evidence="2">
    <location>
        <begin position="104"/>
        <end position="123"/>
    </location>
</feature>
<dbReference type="Proteomes" id="UP001281614">
    <property type="component" value="Unassembled WGS sequence"/>
</dbReference>
<dbReference type="EMBL" id="VYYT01000001">
    <property type="protein sequence ID" value="KAK2780322.1"/>
    <property type="molecule type" value="Genomic_DNA"/>
</dbReference>
<protein>
    <submittedName>
        <fullName evidence="3">Uncharacterized protein</fullName>
    </submittedName>
</protein>
<feature type="compositionally biased region" description="Basic and acidic residues" evidence="1">
    <location>
        <begin position="182"/>
        <end position="198"/>
    </location>
</feature>
<gene>
    <name evidence="3" type="ORF">CKAH01_00266</name>
</gene>
<keyword evidence="2" id="KW-1133">Transmembrane helix</keyword>
<dbReference type="AlphaFoldDB" id="A0AAD9YW45"/>
<keyword evidence="4" id="KW-1185">Reference proteome</keyword>
<comment type="caution">
    <text evidence="3">The sequence shown here is derived from an EMBL/GenBank/DDBJ whole genome shotgun (WGS) entry which is preliminary data.</text>
</comment>
<evidence type="ECO:0000256" key="1">
    <source>
        <dbReference type="SAM" id="MobiDB-lite"/>
    </source>
</evidence>
<organism evidence="3 4">
    <name type="scientific">Colletotrichum kahawae</name>
    <name type="common">Coffee berry disease fungus</name>
    <dbReference type="NCBI Taxonomy" id="34407"/>
    <lineage>
        <taxon>Eukaryota</taxon>
        <taxon>Fungi</taxon>
        <taxon>Dikarya</taxon>
        <taxon>Ascomycota</taxon>
        <taxon>Pezizomycotina</taxon>
        <taxon>Sordariomycetes</taxon>
        <taxon>Hypocreomycetidae</taxon>
        <taxon>Glomerellales</taxon>
        <taxon>Glomerellaceae</taxon>
        <taxon>Colletotrichum</taxon>
        <taxon>Colletotrichum gloeosporioides species complex</taxon>
    </lineage>
</organism>
<reference evidence="3" key="1">
    <citation type="submission" date="2023-02" db="EMBL/GenBank/DDBJ databases">
        <title>Colletotrichum kahawae CIFC_Que2 genome sequencing and assembly.</title>
        <authorList>
            <person name="Baroncelli R."/>
        </authorList>
    </citation>
    <scope>NUCLEOTIDE SEQUENCE</scope>
    <source>
        <strain evidence="3">CIFC_Que2</strain>
    </source>
</reference>
<feature type="region of interest" description="Disordered" evidence="1">
    <location>
        <begin position="45"/>
        <end position="98"/>
    </location>
</feature>
<accession>A0AAD9YW45</accession>
<evidence type="ECO:0000313" key="3">
    <source>
        <dbReference type="EMBL" id="KAK2780322.1"/>
    </source>
</evidence>
<name>A0AAD9YW45_COLKA</name>
<evidence type="ECO:0000256" key="2">
    <source>
        <dbReference type="SAM" id="Phobius"/>
    </source>
</evidence>
<keyword evidence="2" id="KW-0812">Transmembrane</keyword>
<keyword evidence="2" id="KW-0472">Membrane</keyword>